<evidence type="ECO:0000256" key="1">
    <source>
        <dbReference type="SAM" id="Phobius"/>
    </source>
</evidence>
<keyword evidence="1" id="KW-1133">Transmembrane helix</keyword>
<keyword evidence="1" id="KW-0472">Membrane</keyword>
<dbReference type="EMBL" id="FNGY01000005">
    <property type="protein sequence ID" value="SDM85652.1"/>
    <property type="molecule type" value="Genomic_DNA"/>
</dbReference>
<feature type="transmembrane region" description="Helical" evidence="1">
    <location>
        <begin position="26"/>
        <end position="46"/>
    </location>
</feature>
<evidence type="ECO:0000313" key="3">
    <source>
        <dbReference type="Proteomes" id="UP000183200"/>
    </source>
</evidence>
<protein>
    <submittedName>
        <fullName evidence="2">Uncharacterized protein</fullName>
    </submittedName>
</protein>
<organism evidence="2 3">
    <name type="scientific">Pedobacter steynii</name>
    <dbReference type="NCBI Taxonomy" id="430522"/>
    <lineage>
        <taxon>Bacteria</taxon>
        <taxon>Pseudomonadati</taxon>
        <taxon>Bacteroidota</taxon>
        <taxon>Sphingobacteriia</taxon>
        <taxon>Sphingobacteriales</taxon>
        <taxon>Sphingobacteriaceae</taxon>
        <taxon>Pedobacter</taxon>
    </lineage>
</organism>
<keyword evidence="1" id="KW-0812">Transmembrane</keyword>
<keyword evidence="3" id="KW-1185">Reference proteome</keyword>
<gene>
    <name evidence="2" type="ORF">SAMN05421820_105217</name>
</gene>
<feature type="transmembrane region" description="Helical" evidence="1">
    <location>
        <begin position="58"/>
        <end position="80"/>
    </location>
</feature>
<dbReference type="Proteomes" id="UP000183200">
    <property type="component" value="Unassembled WGS sequence"/>
</dbReference>
<sequence length="86" mass="9715">MMGCTGLLLFCNGVDEKEHSREGKTMVSAVFILVFIVALLIGVLMYSGAISRKEASAVLPRMVIYFTMLTVMVFVFRYQVNRMLKK</sequence>
<name>A0A1G9WM20_9SPHI</name>
<proteinExistence type="predicted"/>
<accession>A0A1G9WM20</accession>
<reference evidence="3" key="1">
    <citation type="submission" date="2016-10" db="EMBL/GenBank/DDBJ databases">
        <authorList>
            <person name="Varghese N."/>
            <person name="Submissions S."/>
        </authorList>
    </citation>
    <scope>NUCLEOTIDE SEQUENCE [LARGE SCALE GENOMIC DNA]</scope>
    <source>
        <strain evidence="3">DSM 19110</strain>
    </source>
</reference>
<evidence type="ECO:0000313" key="2">
    <source>
        <dbReference type="EMBL" id="SDM85652.1"/>
    </source>
</evidence>
<dbReference type="AlphaFoldDB" id="A0A1G9WM20"/>